<evidence type="ECO:0000313" key="4">
    <source>
        <dbReference type="EMBL" id="MDR7361104.1"/>
    </source>
</evidence>
<evidence type="ECO:0000259" key="2">
    <source>
        <dbReference type="Pfam" id="PF02470"/>
    </source>
</evidence>
<protein>
    <submittedName>
        <fullName evidence="4">Virulence factor Mce-like protein</fullName>
    </submittedName>
</protein>
<evidence type="ECO:0000259" key="3">
    <source>
        <dbReference type="Pfam" id="PF11887"/>
    </source>
</evidence>
<feature type="domain" description="Mce/MlaD" evidence="2">
    <location>
        <begin position="39"/>
        <end position="113"/>
    </location>
</feature>
<feature type="domain" description="Mammalian cell entry C-terminal" evidence="3">
    <location>
        <begin position="120"/>
        <end position="294"/>
    </location>
</feature>
<organism evidence="4 5">
    <name type="scientific">Nocardioides marmoribigeumensis</name>
    <dbReference type="NCBI Taxonomy" id="433649"/>
    <lineage>
        <taxon>Bacteria</taxon>
        <taxon>Bacillati</taxon>
        <taxon>Actinomycetota</taxon>
        <taxon>Actinomycetes</taxon>
        <taxon>Propionibacteriales</taxon>
        <taxon>Nocardioidaceae</taxon>
        <taxon>Nocardioides</taxon>
    </lineage>
</organism>
<accession>A0ABU2BR51</accession>
<evidence type="ECO:0000256" key="1">
    <source>
        <dbReference type="SAM" id="Phobius"/>
    </source>
</evidence>
<dbReference type="EMBL" id="JAVDYG010000001">
    <property type="protein sequence ID" value="MDR7361104.1"/>
    <property type="molecule type" value="Genomic_DNA"/>
</dbReference>
<evidence type="ECO:0000313" key="5">
    <source>
        <dbReference type="Proteomes" id="UP001183648"/>
    </source>
</evidence>
<keyword evidence="5" id="KW-1185">Reference proteome</keyword>
<gene>
    <name evidence="4" type="ORF">J2S63_000657</name>
</gene>
<keyword evidence="1" id="KW-0472">Membrane</keyword>
<dbReference type="RefSeq" id="WP_310298563.1">
    <property type="nucleotide sequence ID" value="NZ_BAAAPS010000002.1"/>
</dbReference>
<dbReference type="PANTHER" id="PTHR33371">
    <property type="entry name" value="INTERMEMBRANE PHOSPHOLIPID TRANSPORT SYSTEM BINDING PROTEIN MLAD-RELATED"/>
    <property type="match status" value="1"/>
</dbReference>
<proteinExistence type="predicted"/>
<dbReference type="Pfam" id="PF11887">
    <property type="entry name" value="Mce4_CUP1"/>
    <property type="match status" value="1"/>
</dbReference>
<name>A0ABU2BR51_9ACTN</name>
<dbReference type="InterPro" id="IPR052336">
    <property type="entry name" value="MlaD_Phospholipid_Transporter"/>
</dbReference>
<dbReference type="PANTHER" id="PTHR33371:SF4">
    <property type="entry name" value="INTERMEMBRANE PHOSPHOLIPID TRANSPORT SYSTEM BINDING PROTEIN MLAD"/>
    <property type="match status" value="1"/>
</dbReference>
<reference evidence="4 5" key="1">
    <citation type="submission" date="2023-07" db="EMBL/GenBank/DDBJ databases">
        <title>Sequencing the genomes of 1000 actinobacteria strains.</title>
        <authorList>
            <person name="Klenk H.-P."/>
        </authorList>
    </citation>
    <scope>NUCLEOTIDE SEQUENCE [LARGE SCALE GENOMIC DNA]</scope>
    <source>
        <strain evidence="4 5">DSM 19426</strain>
    </source>
</reference>
<dbReference type="Pfam" id="PF02470">
    <property type="entry name" value="MlaD"/>
    <property type="match status" value="1"/>
</dbReference>
<dbReference type="InterPro" id="IPR024516">
    <property type="entry name" value="Mce_C"/>
</dbReference>
<keyword evidence="1" id="KW-1133">Transmembrane helix</keyword>
<dbReference type="Proteomes" id="UP001183648">
    <property type="component" value="Unassembled WGS sequence"/>
</dbReference>
<keyword evidence="1" id="KW-0812">Transmembrane</keyword>
<comment type="caution">
    <text evidence="4">The sequence shown here is derived from an EMBL/GenBank/DDBJ whole genome shotgun (WGS) entry which is preliminary data.</text>
</comment>
<sequence length="400" mass="41794">MARSFSLPRLSGAPRLVALLVVGLLVIATFVMLRDSGGTRTVSADFSRAVQLFPGSEVRILGVPVGKVTAVIPEGNTVRVEMEYDDQYKVPADAQAVIITPTLTADRFVQLTPAYTKGDVLADDAEIKVQDTATPIELDRIYRSLVDVTRALGPNGVNRDGTLNHVLTAGAKFLKGRGAAGNATIVNLSKALTTFGDGSGDLFASVRALDEFSGALAANDRSVSQFMDNLGAVSTQLAGEKDELNAVLDSLASVLGRVQRFVKDNRGMLVKDVKDLTTIVKILAEEKEALRNVLDIGPSAMGNLAIAFDPKSGTIGSRLRTEPNRANLDGLLCLLVKGGGIPQAGTACKLFKALLRPVLDQANSNAAAPAPAAASEGAVAVRYGGARSADDLSGLLGGAR</sequence>
<dbReference type="InterPro" id="IPR005693">
    <property type="entry name" value="Mce"/>
</dbReference>
<dbReference type="NCBIfam" id="TIGR00996">
    <property type="entry name" value="Mtu_fam_mce"/>
    <property type="match status" value="1"/>
</dbReference>
<feature type="transmembrane region" description="Helical" evidence="1">
    <location>
        <begin position="12"/>
        <end position="33"/>
    </location>
</feature>
<dbReference type="InterPro" id="IPR003399">
    <property type="entry name" value="Mce/MlaD"/>
</dbReference>